<dbReference type="EMBL" id="JACXAA010000006">
    <property type="protein sequence ID" value="MBD2754671.1"/>
    <property type="molecule type" value="Genomic_DNA"/>
</dbReference>
<keyword evidence="2" id="KW-0472">Membrane</keyword>
<dbReference type="Proteomes" id="UP000653797">
    <property type="component" value="Unassembled WGS sequence"/>
</dbReference>
<keyword evidence="2" id="KW-1133">Transmembrane helix</keyword>
<keyword evidence="2" id="KW-0812">Transmembrane</keyword>
<gene>
    <name evidence="3" type="ORF">IC230_17320</name>
</gene>
<evidence type="ECO:0000313" key="3">
    <source>
        <dbReference type="EMBL" id="MBD2754671.1"/>
    </source>
</evidence>
<dbReference type="AlphaFoldDB" id="A0A927B314"/>
<protein>
    <submittedName>
        <fullName evidence="3">Uncharacterized protein</fullName>
    </submittedName>
</protein>
<accession>A0A927B314</accession>
<evidence type="ECO:0000256" key="1">
    <source>
        <dbReference type="SAM" id="MobiDB-lite"/>
    </source>
</evidence>
<keyword evidence="4" id="KW-1185">Reference proteome</keyword>
<feature type="compositionally biased region" description="Polar residues" evidence="1">
    <location>
        <begin position="188"/>
        <end position="198"/>
    </location>
</feature>
<feature type="compositionally biased region" description="Polar residues" evidence="1">
    <location>
        <begin position="140"/>
        <end position="154"/>
    </location>
</feature>
<evidence type="ECO:0000313" key="4">
    <source>
        <dbReference type="Proteomes" id="UP000653797"/>
    </source>
</evidence>
<name>A0A927B314_9BACT</name>
<feature type="transmembrane region" description="Helical" evidence="2">
    <location>
        <begin position="57"/>
        <end position="75"/>
    </location>
</feature>
<feature type="compositionally biased region" description="Polar residues" evidence="1">
    <location>
        <begin position="167"/>
        <end position="177"/>
    </location>
</feature>
<comment type="caution">
    <text evidence="3">The sequence shown here is derived from an EMBL/GenBank/DDBJ whole genome shotgun (WGS) entry which is preliminary data.</text>
</comment>
<evidence type="ECO:0000256" key="2">
    <source>
        <dbReference type="SAM" id="Phobius"/>
    </source>
</evidence>
<sequence>MKKHTEKQPIDNLFARKLSNMSLPPNADGFERLQARMGQNKPEARIVFWRNPVVQRYMAAAACLVLLCSLGWLYWPSGAPVASNESQVAVNQNVPVRPEKAVVKQSNPSASTLTPATGIAPSSKLTIDQQQLAKVEKASGRTTGKVRSSAQPVNEKNVIPQAEMSVRSESVLAQTAPTEHKAKPESAAASTTPNNVAPVSQPTLEQVTVADNKPVVKSNPPAERVLVVTIEEPAALVAARQAAKTAVDEKSMVAATDKPEKETKEGGLWKQVKRFKQGELFARGDNANNDDRGLLSRAYDGLKHSLDKDKPAKQ</sequence>
<feature type="region of interest" description="Disordered" evidence="1">
    <location>
        <begin position="136"/>
        <end position="198"/>
    </location>
</feature>
<reference evidence="3" key="1">
    <citation type="submission" date="2020-09" db="EMBL/GenBank/DDBJ databases">
        <authorList>
            <person name="Kim M.K."/>
        </authorList>
    </citation>
    <scope>NUCLEOTIDE SEQUENCE</scope>
    <source>
        <strain evidence="3">BT704</strain>
    </source>
</reference>
<proteinExistence type="predicted"/>
<dbReference type="RefSeq" id="WP_191040300.1">
    <property type="nucleotide sequence ID" value="NZ_JACXAA010000006.1"/>
</dbReference>
<organism evidence="3 4">
    <name type="scientific">Spirosoma validum</name>
    <dbReference type="NCBI Taxonomy" id="2771355"/>
    <lineage>
        <taxon>Bacteria</taxon>
        <taxon>Pseudomonadati</taxon>
        <taxon>Bacteroidota</taxon>
        <taxon>Cytophagia</taxon>
        <taxon>Cytophagales</taxon>
        <taxon>Cytophagaceae</taxon>
        <taxon>Spirosoma</taxon>
    </lineage>
</organism>